<protein>
    <submittedName>
        <fullName evidence="1">Uncharacterized protein</fullName>
    </submittedName>
</protein>
<dbReference type="AlphaFoldDB" id="A0A1G4UPD2"/>
<dbReference type="Proteomes" id="UP000198889">
    <property type="component" value="Unassembled WGS sequence"/>
</dbReference>
<reference evidence="2" key="1">
    <citation type="submission" date="2016-10" db="EMBL/GenBank/DDBJ databases">
        <authorList>
            <person name="Varghese N."/>
            <person name="Submissions S."/>
        </authorList>
    </citation>
    <scope>NUCLEOTIDE SEQUENCE [LARGE SCALE GENOMIC DNA]</scope>
    <source>
        <strain evidence="2">CGMCC 1.1761</strain>
    </source>
</reference>
<gene>
    <name evidence="1" type="ORF">SAMN05660859_0019</name>
</gene>
<evidence type="ECO:0000313" key="2">
    <source>
        <dbReference type="Proteomes" id="UP000198889"/>
    </source>
</evidence>
<accession>A0A1G4UPD2</accession>
<name>A0A1G4UPD2_9HYPH</name>
<dbReference type="STRING" id="177413.SAMN05660859_0019"/>
<dbReference type="EMBL" id="FMTP01000010">
    <property type="protein sequence ID" value="SCW95404.1"/>
    <property type="molecule type" value="Genomic_DNA"/>
</dbReference>
<dbReference type="RefSeq" id="WP_143007090.1">
    <property type="nucleotide sequence ID" value="NZ_FMTP01000010.1"/>
</dbReference>
<organism evidence="1 2">
    <name type="scientific">Ancylobacter rudongensis</name>
    <dbReference type="NCBI Taxonomy" id="177413"/>
    <lineage>
        <taxon>Bacteria</taxon>
        <taxon>Pseudomonadati</taxon>
        <taxon>Pseudomonadota</taxon>
        <taxon>Alphaproteobacteria</taxon>
        <taxon>Hyphomicrobiales</taxon>
        <taxon>Xanthobacteraceae</taxon>
        <taxon>Ancylobacter</taxon>
    </lineage>
</organism>
<proteinExistence type="predicted"/>
<sequence length="133" mass="14331">MRLTDFRNASHRILSKAIAEALEPVAAKYGVTLTPNGGLIGASSGMIKIKVELEAAPGQPARSDTLFGYHAPLLGLQASDKGRSFSYKSVLYTIKDLNPRAPKFPVIAERVRDGAPFRFPIDVVKRGLPARAA</sequence>
<keyword evidence="2" id="KW-1185">Reference proteome</keyword>
<evidence type="ECO:0000313" key="1">
    <source>
        <dbReference type="EMBL" id="SCW95404.1"/>
    </source>
</evidence>